<evidence type="ECO:0000313" key="2">
    <source>
        <dbReference type="Proteomes" id="UP000324159"/>
    </source>
</evidence>
<dbReference type="EMBL" id="VNIB01000007">
    <property type="protein sequence ID" value="TYO98267.1"/>
    <property type="molecule type" value="Genomic_DNA"/>
</dbReference>
<proteinExistence type="predicted"/>
<gene>
    <name evidence="1" type="ORF">EDC39_10762</name>
</gene>
<sequence>MRRALLVLVGCLVLTGPGLPGRCELYAAEQAVSAAPVPASSPSPDVDPAVRRNRALLANAAVAGGILTWGLLNWDYFSRAPKTKSEGWFGHDTAEGGADKAGHLWASYTLSHAFAAYYRHIGYPADEATFYGPLSAFGMTGLMEIGDSFSVDHGFSYEDMAANLAGAAAGWLLLKYPQWQKKVDLRLEYRPELSDLEGDFATDYQHSRYLLALKAEGFERVRHPWLQALELRLGYYARNYDSWTPGQPDRRRRYLYLGIGLNVGRLLRPFWKTRLFDYLQVPYTDIQLRRGVEQ</sequence>
<dbReference type="Proteomes" id="UP000324159">
    <property type="component" value="Unassembled WGS sequence"/>
</dbReference>
<comment type="caution">
    <text evidence="1">The sequence shown here is derived from an EMBL/GenBank/DDBJ whole genome shotgun (WGS) entry which is preliminary data.</text>
</comment>
<dbReference type="RefSeq" id="WP_148896037.1">
    <property type="nucleotide sequence ID" value="NZ_VNIB01000007.1"/>
</dbReference>
<dbReference type="AlphaFoldDB" id="A0A5D3WJP1"/>
<reference evidence="1 2" key="1">
    <citation type="submission" date="2019-07" db="EMBL/GenBank/DDBJ databases">
        <title>Genomic Encyclopedia of Type Strains, Phase IV (KMG-IV): sequencing the most valuable type-strain genomes for metagenomic binning, comparative biology and taxonomic classification.</title>
        <authorList>
            <person name="Goeker M."/>
        </authorList>
    </citation>
    <scope>NUCLEOTIDE SEQUENCE [LARGE SCALE GENOMIC DNA]</scope>
    <source>
        <strain evidence="1 2">SS015</strain>
    </source>
</reference>
<keyword evidence="2" id="KW-1185">Reference proteome</keyword>
<dbReference type="OrthoDB" id="8903620at2"/>
<protein>
    <submittedName>
        <fullName evidence="1">Uncharacterized protein YfiM (DUF2279 family)</fullName>
    </submittedName>
</protein>
<evidence type="ECO:0000313" key="1">
    <source>
        <dbReference type="EMBL" id="TYO98267.1"/>
    </source>
</evidence>
<dbReference type="InterPro" id="IPR018736">
    <property type="entry name" value="DUF2279_periplasmic_lipo"/>
</dbReference>
<organism evidence="1 2">
    <name type="scientific">Geothermobacter ehrlichii</name>
    <dbReference type="NCBI Taxonomy" id="213224"/>
    <lineage>
        <taxon>Bacteria</taxon>
        <taxon>Pseudomonadati</taxon>
        <taxon>Thermodesulfobacteriota</taxon>
        <taxon>Desulfuromonadia</taxon>
        <taxon>Desulfuromonadales</taxon>
        <taxon>Geothermobacteraceae</taxon>
        <taxon>Geothermobacter</taxon>
    </lineage>
</organism>
<accession>A0A5D3WJP1</accession>
<name>A0A5D3WJP1_9BACT</name>
<dbReference type="Pfam" id="PF10043">
    <property type="entry name" value="DUF2279"/>
    <property type="match status" value="1"/>
</dbReference>